<dbReference type="InterPro" id="IPR005844">
    <property type="entry name" value="A-D-PHexomutase_a/b/a-I"/>
</dbReference>
<dbReference type="PANTHER" id="PTHR42946">
    <property type="entry name" value="PHOSPHOHEXOSE MUTASE"/>
    <property type="match status" value="1"/>
</dbReference>
<feature type="domain" description="Alpha-D-phosphohexomutase C-terminal" evidence="8">
    <location>
        <begin position="322"/>
        <end position="387"/>
    </location>
</feature>
<evidence type="ECO:0000256" key="4">
    <source>
        <dbReference type="ARBA" id="ARBA00022723"/>
    </source>
</evidence>
<dbReference type="SUPFAM" id="SSF55957">
    <property type="entry name" value="Phosphoglucomutase, C-terminal domain"/>
    <property type="match status" value="1"/>
</dbReference>
<dbReference type="NCBIfam" id="TIGR03990">
    <property type="entry name" value="Arch_GlmM"/>
    <property type="match status" value="1"/>
</dbReference>
<dbReference type="Proteomes" id="UP000195137">
    <property type="component" value="Unassembled WGS sequence"/>
</dbReference>
<dbReference type="InterPro" id="IPR016055">
    <property type="entry name" value="A-D-PHexomutase_a/b/a-I/II/III"/>
</dbReference>
<dbReference type="InterPro" id="IPR005843">
    <property type="entry name" value="A-D-PHexomutase_C"/>
</dbReference>
<proteinExistence type="inferred from homology"/>
<dbReference type="Pfam" id="PF02880">
    <property type="entry name" value="PGM_PMM_III"/>
    <property type="match status" value="1"/>
</dbReference>
<comment type="caution">
    <text evidence="12">The sequence shown here is derived from an EMBL/GenBank/DDBJ whole genome shotgun (WGS) entry which is preliminary data.</text>
</comment>
<dbReference type="Gene3D" id="3.40.120.10">
    <property type="entry name" value="Alpha-D-Glucose-1,6-Bisphosphate, subunit A, domain 3"/>
    <property type="match status" value="3"/>
</dbReference>
<dbReference type="Pfam" id="PF02878">
    <property type="entry name" value="PGM_PMM_I"/>
    <property type="match status" value="1"/>
</dbReference>
<dbReference type="GO" id="GO:0004615">
    <property type="term" value="F:phosphomannomutase activity"/>
    <property type="evidence" value="ECO:0007669"/>
    <property type="project" value="TreeGrafter"/>
</dbReference>
<evidence type="ECO:0000256" key="5">
    <source>
        <dbReference type="ARBA" id="ARBA00022842"/>
    </source>
</evidence>
<feature type="domain" description="Alpha-D-phosphohexomutase alpha/beta/alpha" evidence="11">
    <location>
        <begin position="205"/>
        <end position="314"/>
    </location>
</feature>
<keyword evidence="6" id="KW-0413">Isomerase</keyword>
<dbReference type="AlphaFoldDB" id="A0A1Y3GCS2"/>
<reference evidence="12 13" key="1">
    <citation type="submission" date="2016-12" db="EMBL/GenBank/DDBJ databases">
        <title>Discovery of methanogenic haloarchaea.</title>
        <authorList>
            <person name="Sorokin D.Y."/>
            <person name="Makarova K.S."/>
            <person name="Abbas B."/>
            <person name="Ferrer M."/>
            <person name="Golyshin P.N."/>
        </authorList>
    </citation>
    <scope>NUCLEOTIDE SEQUENCE [LARGE SCALE GENOMIC DNA]</scope>
    <source>
        <strain evidence="12">AMET1</strain>
    </source>
</reference>
<dbReference type="InterPro" id="IPR016066">
    <property type="entry name" value="A-D-PHexomutase_CS"/>
</dbReference>
<name>A0A1Y3GCS2_9EURY</name>
<dbReference type="PRINTS" id="PR00509">
    <property type="entry name" value="PGMPMM"/>
</dbReference>
<keyword evidence="5 7" id="KW-0460">Magnesium</keyword>
<evidence type="ECO:0000259" key="8">
    <source>
        <dbReference type="Pfam" id="PF00408"/>
    </source>
</evidence>
<dbReference type="InterPro" id="IPR050060">
    <property type="entry name" value="Phosphoglucosamine_mutase"/>
</dbReference>
<keyword evidence="13" id="KW-1185">Reference proteome</keyword>
<dbReference type="PANTHER" id="PTHR42946:SF1">
    <property type="entry name" value="PHOSPHOGLUCOMUTASE (ALPHA-D-GLUCOSE-1,6-BISPHOSPHATE-DEPENDENT)"/>
    <property type="match status" value="1"/>
</dbReference>
<evidence type="ECO:0000259" key="11">
    <source>
        <dbReference type="Pfam" id="PF02880"/>
    </source>
</evidence>
<dbReference type="InterPro" id="IPR005841">
    <property type="entry name" value="Alpha-D-phosphohexomutase_SF"/>
</dbReference>
<organism evidence="12 13">
    <name type="scientific">Methanonatronarchaeum thermophilum</name>
    <dbReference type="NCBI Taxonomy" id="1927129"/>
    <lineage>
        <taxon>Archaea</taxon>
        <taxon>Methanobacteriati</taxon>
        <taxon>Methanobacteriota</taxon>
        <taxon>Methanonatronarchaeia</taxon>
        <taxon>Methanonatronarchaeales</taxon>
        <taxon>Methanonatronarchaeaceae</taxon>
        <taxon>Methanonatronarchaeum</taxon>
    </lineage>
</organism>
<evidence type="ECO:0000256" key="7">
    <source>
        <dbReference type="RuleBase" id="RU004326"/>
    </source>
</evidence>
<dbReference type="GO" id="GO:0008966">
    <property type="term" value="F:phosphoglucosamine mutase activity"/>
    <property type="evidence" value="ECO:0007669"/>
    <property type="project" value="InterPro"/>
</dbReference>
<protein>
    <submittedName>
        <fullName evidence="12">Phosphomannomutase</fullName>
    </submittedName>
</protein>
<comment type="similarity">
    <text evidence="2 7">Belongs to the phosphohexose mutase family.</text>
</comment>
<dbReference type="InterPro" id="IPR005846">
    <property type="entry name" value="A-D-PHexomutase_a/b/a-III"/>
</dbReference>
<dbReference type="CDD" id="cd03087">
    <property type="entry name" value="PGM_like1"/>
    <property type="match status" value="1"/>
</dbReference>
<dbReference type="Pfam" id="PF00408">
    <property type="entry name" value="PGM_PMM_IV"/>
    <property type="match status" value="1"/>
</dbReference>
<gene>
    <name evidence="12" type="ORF">AMET1_0915</name>
</gene>
<evidence type="ECO:0000256" key="3">
    <source>
        <dbReference type="ARBA" id="ARBA00022553"/>
    </source>
</evidence>
<dbReference type="InterPro" id="IPR005845">
    <property type="entry name" value="A-D-PHexomutase_a/b/a-II"/>
</dbReference>
<dbReference type="PROSITE" id="PS00710">
    <property type="entry name" value="PGM_PMM"/>
    <property type="match status" value="1"/>
</dbReference>
<feature type="domain" description="Alpha-D-phosphohexomutase alpha/beta/alpha" evidence="10">
    <location>
        <begin position="100"/>
        <end position="200"/>
    </location>
</feature>
<dbReference type="InterPro" id="IPR024086">
    <property type="entry name" value="GlmM_arc-type"/>
</dbReference>
<dbReference type="Gene3D" id="3.30.310.50">
    <property type="entry name" value="Alpha-D-phosphohexomutase, C-terminal domain"/>
    <property type="match status" value="1"/>
</dbReference>
<sequence>MRRAVVSGLQSSGADVIDLGVVPSPCQQYYTNTSNAVSGIIITASHNPPQYNGLKLIDGEGVEYPADRLDEIESIYQKKDFRYAGWDKPGRYRKTDCIRQYIDAIVGLVDRDLIAGWNPKVVVDPGNGAGHNVTPYLLKELGCEVITINGHPDGTFPGRDPEPVPENIQDLSKTVKAIDADLGIAHDGDADRATFVTEDGTPLLGDVTLALLFKDMLRKRDGDTVVTPVSSGNKVAETVWNHGGNIVWTEVGSTAVARKMIELGSSCVCGGEENGGVIHPDFQYCRDGALTTTRIIELIAQEQTTLGKLTEQLPNYHNIKTKIKVNNKTQTMQKVINKLSNEGTEQTTIDGIKIFYEDSWLLIRPSGTEPVIRIFTEAKTKQKAKKLSKHGLKTIKEAKK</sequence>
<dbReference type="Pfam" id="PF02879">
    <property type="entry name" value="PGM_PMM_II"/>
    <property type="match status" value="1"/>
</dbReference>
<evidence type="ECO:0000256" key="2">
    <source>
        <dbReference type="ARBA" id="ARBA00010231"/>
    </source>
</evidence>
<evidence type="ECO:0000313" key="12">
    <source>
        <dbReference type="EMBL" id="OUJ19261.1"/>
    </source>
</evidence>
<keyword evidence="4 7" id="KW-0479">Metal-binding</keyword>
<evidence type="ECO:0000259" key="9">
    <source>
        <dbReference type="Pfam" id="PF02878"/>
    </source>
</evidence>
<dbReference type="InterPro" id="IPR036900">
    <property type="entry name" value="A-D-PHexomutase_C_sf"/>
</dbReference>
<dbReference type="EMBL" id="MRZU01000003">
    <property type="protein sequence ID" value="OUJ19261.1"/>
    <property type="molecule type" value="Genomic_DNA"/>
</dbReference>
<evidence type="ECO:0000313" key="13">
    <source>
        <dbReference type="Proteomes" id="UP000195137"/>
    </source>
</evidence>
<keyword evidence="3" id="KW-0597">Phosphoprotein</keyword>
<comment type="cofactor">
    <cofactor evidence="1">
        <name>Mg(2+)</name>
        <dbReference type="ChEBI" id="CHEBI:18420"/>
    </cofactor>
</comment>
<accession>A0A1Y3GCS2</accession>
<evidence type="ECO:0000256" key="1">
    <source>
        <dbReference type="ARBA" id="ARBA00001946"/>
    </source>
</evidence>
<feature type="domain" description="Alpha-D-phosphohexomutase alpha/beta/alpha" evidence="9">
    <location>
        <begin position="3"/>
        <end position="82"/>
    </location>
</feature>
<dbReference type="GO" id="GO:0000287">
    <property type="term" value="F:magnesium ion binding"/>
    <property type="evidence" value="ECO:0007669"/>
    <property type="project" value="InterPro"/>
</dbReference>
<dbReference type="FunFam" id="3.40.120.10:FF:000003">
    <property type="entry name" value="Phosphoglucosamine mutase"/>
    <property type="match status" value="1"/>
</dbReference>
<evidence type="ECO:0000259" key="10">
    <source>
        <dbReference type="Pfam" id="PF02879"/>
    </source>
</evidence>
<evidence type="ECO:0000256" key="6">
    <source>
        <dbReference type="ARBA" id="ARBA00023235"/>
    </source>
</evidence>
<dbReference type="GO" id="GO:0005975">
    <property type="term" value="P:carbohydrate metabolic process"/>
    <property type="evidence" value="ECO:0007669"/>
    <property type="project" value="InterPro"/>
</dbReference>
<dbReference type="SUPFAM" id="SSF53738">
    <property type="entry name" value="Phosphoglucomutase, first 3 domains"/>
    <property type="match status" value="3"/>
</dbReference>